<feature type="transmembrane region" description="Helical" evidence="5">
    <location>
        <begin position="211"/>
        <end position="233"/>
    </location>
</feature>
<feature type="transmembrane region" description="Helical" evidence="5">
    <location>
        <begin position="361"/>
        <end position="381"/>
    </location>
</feature>
<feature type="domain" description="Major facilitator superfamily (MFS) profile" evidence="6">
    <location>
        <begin position="17"/>
        <end position="389"/>
    </location>
</feature>
<feature type="transmembrane region" description="Helical" evidence="5">
    <location>
        <begin position="171"/>
        <end position="190"/>
    </location>
</feature>
<proteinExistence type="predicted"/>
<dbReference type="PANTHER" id="PTHR23542">
    <property type="match status" value="1"/>
</dbReference>
<reference evidence="7" key="1">
    <citation type="submission" date="2021-04" db="EMBL/GenBank/DDBJ databases">
        <title>Phycicoccus avicenniae sp. nov., a novel endophytic actinomycetes isolated from branch of Avicennia mariana.</title>
        <authorList>
            <person name="Tuo L."/>
        </authorList>
    </citation>
    <scope>NUCLEOTIDE SEQUENCE</scope>
    <source>
        <strain evidence="7">BSK3Z-2</strain>
    </source>
</reference>
<sequence length="407" mass="41891">MSALSLEPYRHVLARPALRRALVLGVVVRLPVFATGVIVTIHVVTELGRSYAEAGVVGAAATLSMAVSAPWRGRLLDRYGLRRVVGPSIVVSGVCWAVAPWAPYWALLVLVTVAGLFLVPIFSLVRQAIIAASAPEQRRTAISLDTSLLEVSFMIAPAVAVAAATQWGTTWVIFVNQMLGVAAGLAVWVLDPPLRGEQEAGHGRSSLPWQAWVRGPFVVACSVAAVATVVLAGSDISFIATMRDLDSLASVGIVLAVWGLGSLVGGLVYGAASHEVPSRWLLVGLAVTAAPMALATSVWTLCALAFVAGLLCAPTIAATVDEISRMVPAERRGEAMGWHGGSMTVGGALGAPFAGAALDRFGVGSGFLAVAAVGLVIGLAAQLAPRVRAEAVEETADAAPGAHRGAP</sequence>
<evidence type="ECO:0000256" key="2">
    <source>
        <dbReference type="ARBA" id="ARBA00022692"/>
    </source>
</evidence>
<dbReference type="SUPFAM" id="SSF103473">
    <property type="entry name" value="MFS general substrate transporter"/>
    <property type="match status" value="1"/>
</dbReference>
<comment type="caution">
    <text evidence="7">The sequence shown here is derived from an EMBL/GenBank/DDBJ whole genome shotgun (WGS) entry which is preliminary data.</text>
</comment>
<name>A0A941D785_9MICO</name>
<dbReference type="GO" id="GO:0005886">
    <property type="term" value="C:plasma membrane"/>
    <property type="evidence" value="ECO:0007669"/>
    <property type="project" value="UniProtKB-SubCell"/>
</dbReference>
<comment type="subcellular location">
    <subcellularLocation>
        <location evidence="1">Cell membrane</location>
        <topology evidence="1">Multi-pass membrane protein</topology>
    </subcellularLocation>
</comment>
<evidence type="ECO:0000256" key="1">
    <source>
        <dbReference type="ARBA" id="ARBA00004651"/>
    </source>
</evidence>
<feature type="transmembrane region" description="Helical" evidence="5">
    <location>
        <begin position="146"/>
        <end position="165"/>
    </location>
</feature>
<organism evidence="7 8">
    <name type="scientific">Phycicoccus avicenniae</name>
    <dbReference type="NCBI Taxonomy" id="2828860"/>
    <lineage>
        <taxon>Bacteria</taxon>
        <taxon>Bacillati</taxon>
        <taxon>Actinomycetota</taxon>
        <taxon>Actinomycetes</taxon>
        <taxon>Micrococcales</taxon>
        <taxon>Intrasporangiaceae</taxon>
        <taxon>Phycicoccus</taxon>
    </lineage>
</organism>
<dbReference type="AlphaFoldDB" id="A0A941D785"/>
<feature type="transmembrane region" description="Helical" evidence="5">
    <location>
        <begin position="335"/>
        <end position="355"/>
    </location>
</feature>
<evidence type="ECO:0000256" key="3">
    <source>
        <dbReference type="ARBA" id="ARBA00022989"/>
    </source>
</evidence>
<keyword evidence="3 5" id="KW-1133">Transmembrane helix</keyword>
<feature type="transmembrane region" description="Helical" evidence="5">
    <location>
        <begin position="305"/>
        <end position="323"/>
    </location>
</feature>
<dbReference type="EMBL" id="JAGSNF010000003">
    <property type="protein sequence ID" value="MBR7742065.1"/>
    <property type="molecule type" value="Genomic_DNA"/>
</dbReference>
<dbReference type="InterPro" id="IPR036259">
    <property type="entry name" value="MFS_trans_sf"/>
</dbReference>
<feature type="transmembrane region" description="Helical" evidence="5">
    <location>
        <begin position="248"/>
        <end position="268"/>
    </location>
</feature>
<gene>
    <name evidence="7" type="ORF">KC207_01995</name>
</gene>
<evidence type="ECO:0000256" key="4">
    <source>
        <dbReference type="ARBA" id="ARBA00023136"/>
    </source>
</evidence>
<feature type="transmembrane region" description="Helical" evidence="5">
    <location>
        <begin position="21"/>
        <end position="44"/>
    </location>
</feature>
<feature type="transmembrane region" description="Helical" evidence="5">
    <location>
        <begin position="105"/>
        <end position="125"/>
    </location>
</feature>
<dbReference type="GO" id="GO:0022857">
    <property type="term" value="F:transmembrane transporter activity"/>
    <property type="evidence" value="ECO:0007669"/>
    <property type="project" value="InterPro"/>
</dbReference>
<dbReference type="Proteomes" id="UP000677016">
    <property type="component" value="Unassembled WGS sequence"/>
</dbReference>
<evidence type="ECO:0000256" key="5">
    <source>
        <dbReference type="SAM" id="Phobius"/>
    </source>
</evidence>
<protein>
    <submittedName>
        <fullName evidence="7">MFS transporter</fullName>
    </submittedName>
</protein>
<dbReference type="InterPro" id="IPR011701">
    <property type="entry name" value="MFS"/>
</dbReference>
<evidence type="ECO:0000313" key="7">
    <source>
        <dbReference type="EMBL" id="MBR7742065.1"/>
    </source>
</evidence>
<keyword evidence="2 5" id="KW-0812">Transmembrane</keyword>
<evidence type="ECO:0000313" key="8">
    <source>
        <dbReference type="Proteomes" id="UP000677016"/>
    </source>
</evidence>
<dbReference type="RefSeq" id="WP_211601240.1">
    <property type="nucleotide sequence ID" value="NZ_JAGSNF010000003.1"/>
</dbReference>
<feature type="transmembrane region" description="Helical" evidence="5">
    <location>
        <begin position="81"/>
        <end position="99"/>
    </location>
</feature>
<dbReference type="PROSITE" id="PS50850">
    <property type="entry name" value="MFS"/>
    <property type="match status" value="1"/>
</dbReference>
<keyword evidence="8" id="KW-1185">Reference proteome</keyword>
<feature type="transmembrane region" description="Helical" evidence="5">
    <location>
        <begin position="50"/>
        <end position="69"/>
    </location>
</feature>
<dbReference type="Gene3D" id="1.20.1250.20">
    <property type="entry name" value="MFS general substrate transporter like domains"/>
    <property type="match status" value="2"/>
</dbReference>
<dbReference type="Pfam" id="PF07690">
    <property type="entry name" value="MFS_1"/>
    <property type="match status" value="2"/>
</dbReference>
<dbReference type="PANTHER" id="PTHR23542:SF1">
    <property type="entry name" value="MAJOR FACILITATOR SUPERFAMILY (MFS) PROFILE DOMAIN-CONTAINING PROTEIN"/>
    <property type="match status" value="1"/>
</dbReference>
<evidence type="ECO:0000259" key="6">
    <source>
        <dbReference type="PROSITE" id="PS50850"/>
    </source>
</evidence>
<dbReference type="InterPro" id="IPR020846">
    <property type="entry name" value="MFS_dom"/>
</dbReference>
<keyword evidence="4 5" id="KW-0472">Membrane</keyword>
<accession>A0A941D785</accession>